<dbReference type="AlphaFoldDB" id="A0A1Q9D8A2"/>
<evidence type="ECO:0000313" key="3">
    <source>
        <dbReference type="Proteomes" id="UP000186817"/>
    </source>
</evidence>
<feature type="region of interest" description="Disordered" evidence="1">
    <location>
        <begin position="91"/>
        <end position="110"/>
    </location>
</feature>
<proteinExistence type="predicted"/>
<evidence type="ECO:0000313" key="2">
    <source>
        <dbReference type="EMBL" id="OLP91347.1"/>
    </source>
</evidence>
<name>A0A1Q9D8A2_SYMMI</name>
<accession>A0A1Q9D8A2</accession>
<evidence type="ECO:0000256" key="1">
    <source>
        <dbReference type="SAM" id="MobiDB-lite"/>
    </source>
</evidence>
<dbReference type="OrthoDB" id="421085at2759"/>
<dbReference type="Proteomes" id="UP000186817">
    <property type="component" value="Unassembled WGS sequence"/>
</dbReference>
<keyword evidence="3" id="KW-1185">Reference proteome</keyword>
<gene>
    <name evidence="2" type="ORF">AK812_SmicGene26966</name>
</gene>
<comment type="caution">
    <text evidence="2">The sequence shown here is derived from an EMBL/GenBank/DDBJ whole genome shotgun (WGS) entry which is preliminary data.</text>
</comment>
<sequence>MVGSQLPQVIVHEGVIEVHDLTIYNPPGYWSDYFLHIGRTLVDIDMATYIASFGKHVVIEKVHLQDVDVIWERGFFASNLLDLQNLGTDEGAGGSSRGADGEEDSGTTTLRNVEVEDVTLKFASYLLAGCGPRAMAPDIHYDNFEEAMEASATTSSLIPLLILTLVESVLASLLGRQATQTILSATSGLVRLVMDAICHLAALLAYCLENVFCRCCRGREPSAIRERKSSAKLEDKRAQSQAAERRRLFQCFSGCLPGQSLLHRGR</sequence>
<protein>
    <submittedName>
        <fullName evidence="2">Uncharacterized protein</fullName>
    </submittedName>
</protein>
<dbReference type="EMBL" id="LSRX01000669">
    <property type="protein sequence ID" value="OLP91347.1"/>
    <property type="molecule type" value="Genomic_DNA"/>
</dbReference>
<organism evidence="2 3">
    <name type="scientific">Symbiodinium microadriaticum</name>
    <name type="common">Dinoflagellate</name>
    <name type="synonym">Zooxanthella microadriatica</name>
    <dbReference type="NCBI Taxonomy" id="2951"/>
    <lineage>
        <taxon>Eukaryota</taxon>
        <taxon>Sar</taxon>
        <taxon>Alveolata</taxon>
        <taxon>Dinophyceae</taxon>
        <taxon>Suessiales</taxon>
        <taxon>Symbiodiniaceae</taxon>
        <taxon>Symbiodinium</taxon>
    </lineage>
</organism>
<reference evidence="2 3" key="1">
    <citation type="submission" date="2016-02" db="EMBL/GenBank/DDBJ databases">
        <title>Genome analysis of coral dinoflagellate symbionts highlights evolutionary adaptations to a symbiotic lifestyle.</title>
        <authorList>
            <person name="Aranda M."/>
            <person name="Li Y."/>
            <person name="Liew Y.J."/>
            <person name="Baumgarten S."/>
            <person name="Simakov O."/>
            <person name="Wilson M."/>
            <person name="Piel J."/>
            <person name="Ashoor H."/>
            <person name="Bougouffa S."/>
            <person name="Bajic V.B."/>
            <person name="Ryu T."/>
            <person name="Ravasi T."/>
            <person name="Bayer T."/>
            <person name="Micklem G."/>
            <person name="Kim H."/>
            <person name="Bhak J."/>
            <person name="Lajeunesse T.C."/>
            <person name="Voolstra C.R."/>
        </authorList>
    </citation>
    <scope>NUCLEOTIDE SEQUENCE [LARGE SCALE GENOMIC DNA]</scope>
    <source>
        <strain evidence="2 3">CCMP2467</strain>
    </source>
</reference>